<feature type="transmembrane region" description="Helical" evidence="1">
    <location>
        <begin position="12"/>
        <end position="33"/>
    </location>
</feature>
<proteinExistence type="predicted"/>
<gene>
    <name evidence="2" type="ORF">A2720_00720</name>
</gene>
<dbReference type="NCBIfam" id="TIGR02532">
    <property type="entry name" value="IV_pilin_GFxxxE"/>
    <property type="match status" value="1"/>
</dbReference>
<dbReference type="InterPro" id="IPR012902">
    <property type="entry name" value="N_methyl_site"/>
</dbReference>
<evidence type="ECO:0000256" key="1">
    <source>
        <dbReference type="SAM" id="Phobius"/>
    </source>
</evidence>
<sequence length="182" mass="19471">MTNRKGKKQLGFTLIELTVSIFILAVISSIAVANYRAGEKRRQVSLAVDGIVNSVRLAQTYALTGKQIESTSCASKAPKDYRVNFSSSSEYVLYSDDTCGNSFELQRFSLPAQTQMKAGELRLNSASVNSLSIMFEPPFGRLTASTGGVFSSFTSASIGVEQKDGTVTKSATVDGVSGRIGE</sequence>
<keyword evidence="1" id="KW-0472">Membrane</keyword>
<keyword evidence="1" id="KW-0812">Transmembrane</keyword>
<dbReference type="EMBL" id="MFEL01000007">
    <property type="protein sequence ID" value="OGE81603.1"/>
    <property type="molecule type" value="Genomic_DNA"/>
</dbReference>
<dbReference type="AlphaFoldDB" id="A0A1F5NVI0"/>
<dbReference type="Proteomes" id="UP000178892">
    <property type="component" value="Unassembled WGS sequence"/>
</dbReference>
<comment type="caution">
    <text evidence="2">The sequence shown here is derived from an EMBL/GenBank/DDBJ whole genome shotgun (WGS) entry which is preliminary data.</text>
</comment>
<reference evidence="2 3" key="1">
    <citation type="journal article" date="2016" name="Nat. Commun.">
        <title>Thousands of microbial genomes shed light on interconnected biogeochemical processes in an aquifer system.</title>
        <authorList>
            <person name="Anantharaman K."/>
            <person name="Brown C.T."/>
            <person name="Hug L.A."/>
            <person name="Sharon I."/>
            <person name="Castelle C.J."/>
            <person name="Probst A.J."/>
            <person name="Thomas B.C."/>
            <person name="Singh A."/>
            <person name="Wilkins M.J."/>
            <person name="Karaoz U."/>
            <person name="Brodie E.L."/>
            <person name="Williams K.H."/>
            <person name="Hubbard S.S."/>
            <person name="Banfield J.F."/>
        </authorList>
    </citation>
    <scope>NUCLEOTIDE SEQUENCE [LARGE SCALE GENOMIC DNA]</scope>
</reference>
<dbReference type="Pfam" id="PF07963">
    <property type="entry name" value="N_methyl"/>
    <property type="match status" value="1"/>
</dbReference>
<name>A0A1F5NVI0_9BACT</name>
<keyword evidence="1" id="KW-1133">Transmembrane helix</keyword>
<protein>
    <recommendedName>
        <fullName evidence="4">General secretion pathway GspH domain-containing protein</fullName>
    </recommendedName>
</protein>
<evidence type="ECO:0008006" key="4">
    <source>
        <dbReference type="Google" id="ProtNLM"/>
    </source>
</evidence>
<dbReference type="SUPFAM" id="SSF54523">
    <property type="entry name" value="Pili subunits"/>
    <property type="match status" value="1"/>
</dbReference>
<organism evidence="2 3">
    <name type="scientific">Candidatus Doudnabacteria bacterium RIFCSPHIGHO2_01_FULL_46_24</name>
    <dbReference type="NCBI Taxonomy" id="1817825"/>
    <lineage>
        <taxon>Bacteria</taxon>
        <taxon>Candidatus Doudnaibacteriota</taxon>
    </lineage>
</organism>
<dbReference type="STRING" id="1817825.A2720_00720"/>
<evidence type="ECO:0000313" key="3">
    <source>
        <dbReference type="Proteomes" id="UP000178892"/>
    </source>
</evidence>
<accession>A0A1F5NVI0</accession>
<dbReference type="Gene3D" id="3.30.700.10">
    <property type="entry name" value="Glycoprotein, Type 4 Pilin"/>
    <property type="match status" value="1"/>
</dbReference>
<evidence type="ECO:0000313" key="2">
    <source>
        <dbReference type="EMBL" id="OGE81603.1"/>
    </source>
</evidence>
<dbReference type="InterPro" id="IPR045584">
    <property type="entry name" value="Pilin-like"/>
</dbReference>